<protein>
    <submittedName>
        <fullName evidence="2">Uncharacterized protein</fullName>
    </submittedName>
</protein>
<accession>A0A4Z1P1W9</accession>
<name>A0A4Z1P1W9_9PEZI</name>
<evidence type="ECO:0000313" key="3">
    <source>
        <dbReference type="Proteomes" id="UP000298493"/>
    </source>
</evidence>
<organism evidence="2 3">
    <name type="scientific">Venturia nashicola</name>
    <dbReference type="NCBI Taxonomy" id="86259"/>
    <lineage>
        <taxon>Eukaryota</taxon>
        <taxon>Fungi</taxon>
        <taxon>Dikarya</taxon>
        <taxon>Ascomycota</taxon>
        <taxon>Pezizomycotina</taxon>
        <taxon>Dothideomycetes</taxon>
        <taxon>Pleosporomycetidae</taxon>
        <taxon>Venturiales</taxon>
        <taxon>Venturiaceae</taxon>
        <taxon>Venturia</taxon>
    </lineage>
</organism>
<feature type="region of interest" description="Disordered" evidence="1">
    <location>
        <begin position="1"/>
        <end position="29"/>
    </location>
</feature>
<evidence type="ECO:0000256" key="1">
    <source>
        <dbReference type="SAM" id="MobiDB-lite"/>
    </source>
</evidence>
<proteinExistence type="predicted"/>
<reference evidence="2 3" key="1">
    <citation type="submission" date="2019-04" db="EMBL/GenBank/DDBJ databases">
        <title>High contiguity whole genome sequence and gene annotation resource for two Venturia nashicola isolates.</title>
        <authorList>
            <person name="Prokchorchik M."/>
            <person name="Won K."/>
            <person name="Lee Y."/>
            <person name="Choi E.D."/>
            <person name="Segonzac C."/>
            <person name="Sohn K.H."/>
        </authorList>
    </citation>
    <scope>NUCLEOTIDE SEQUENCE [LARGE SCALE GENOMIC DNA]</scope>
    <source>
        <strain evidence="2 3">PRI2</strain>
    </source>
</reference>
<dbReference type="AlphaFoldDB" id="A0A4Z1P1W9"/>
<feature type="compositionally biased region" description="Low complexity" evidence="1">
    <location>
        <begin position="1"/>
        <end position="24"/>
    </location>
</feature>
<dbReference type="EMBL" id="SNSC02000025">
    <property type="protein sequence ID" value="TID13698.1"/>
    <property type="molecule type" value="Genomic_DNA"/>
</dbReference>
<evidence type="ECO:0000313" key="2">
    <source>
        <dbReference type="EMBL" id="TID13698.1"/>
    </source>
</evidence>
<sequence length="77" mass="8900">MISPVSSIQPTSFTSSSLTTLSSESGKKSMTESIIDIVDHELNHRDTPLSPRDERQREDLWIFRKYSGFRLCQYQSF</sequence>
<gene>
    <name evidence="2" type="ORF">E6O75_ATG01676</name>
</gene>
<keyword evidence="3" id="KW-1185">Reference proteome</keyword>
<dbReference type="Proteomes" id="UP000298493">
    <property type="component" value="Unassembled WGS sequence"/>
</dbReference>
<comment type="caution">
    <text evidence="2">The sequence shown here is derived from an EMBL/GenBank/DDBJ whole genome shotgun (WGS) entry which is preliminary data.</text>
</comment>